<dbReference type="EMBL" id="CASHSV030000311">
    <property type="protein sequence ID" value="CAJ2659590.1"/>
    <property type="molecule type" value="Genomic_DNA"/>
</dbReference>
<reference evidence="1" key="1">
    <citation type="submission" date="2023-10" db="EMBL/GenBank/DDBJ databases">
        <authorList>
            <person name="Rodriguez Cubillos JULIANA M."/>
            <person name="De Vega J."/>
        </authorList>
    </citation>
    <scope>NUCLEOTIDE SEQUENCE</scope>
</reference>
<protein>
    <submittedName>
        <fullName evidence="1">Uncharacterized protein</fullName>
    </submittedName>
</protein>
<gene>
    <name evidence="1" type="ORF">MILVUS5_LOCUS25720</name>
</gene>
<accession>A0ACB0KTT7</accession>
<proteinExistence type="predicted"/>
<sequence>MDNLVWIPTNSKKAMEEELLRGRDMANQVLEVLTFDDKSNIIREIKGSNLKSSSSSSSSKVLPLSVAEDLVREVLKSLTNTILLLNNNQESNDVAVPINVGDYSLSTNCHKVEEEEEDLGRSCKKLKTLNTKNIPKGSNKRKSISPTWEKTTSILIDDGHAWRKYGQKKITNAKYFRSYYRCTHMDDQYCEAIKHVQRTQENPPLYRTTYYGHHTCTSSFHSNINLESNLSSDDSSILLSFDKNILNKQEYSFPQPPSPPSPRLTSTKEEFKEEIHDDYFAQNQLFSPQNILSCDFEVYFDYLRHVTMITSSESFEFENVYDQFGF</sequence>
<keyword evidence="2" id="KW-1185">Reference proteome</keyword>
<evidence type="ECO:0000313" key="2">
    <source>
        <dbReference type="Proteomes" id="UP001177021"/>
    </source>
</evidence>
<name>A0ACB0KTT7_TRIPR</name>
<organism evidence="1 2">
    <name type="scientific">Trifolium pratense</name>
    <name type="common">Red clover</name>
    <dbReference type="NCBI Taxonomy" id="57577"/>
    <lineage>
        <taxon>Eukaryota</taxon>
        <taxon>Viridiplantae</taxon>
        <taxon>Streptophyta</taxon>
        <taxon>Embryophyta</taxon>
        <taxon>Tracheophyta</taxon>
        <taxon>Spermatophyta</taxon>
        <taxon>Magnoliopsida</taxon>
        <taxon>eudicotyledons</taxon>
        <taxon>Gunneridae</taxon>
        <taxon>Pentapetalae</taxon>
        <taxon>rosids</taxon>
        <taxon>fabids</taxon>
        <taxon>Fabales</taxon>
        <taxon>Fabaceae</taxon>
        <taxon>Papilionoideae</taxon>
        <taxon>50 kb inversion clade</taxon>
        <taxon>NPAAA clade</taxon>
        <taxon>Hologalegina</taxon>
        <taxon>IRL clade</taxon>
        <taxon>Trifolieae</taxon>
        <taxon>Trifolium</taxon>
    </lineage>
</organism>
<comment type="caution">
    <text evidence="1">The sequence shown here is derived from an EMBL/GenBank/DDBJ whole genome shotgun (WGS) entry which is preliminary data.</text>
</comment>
<dbReference type="Proteomes" id="UP001177021">
    <property type="component" value="Unassembled WGS sequence"/>
</dbReference>
<evidence type="ECO:0000313" key="1">
    <source>
        <dbReference type="EMBL" id="CAJ2659590.1"/>
    </source>
</evidence>